<evidence type="ECO:0000313" key="4">
    <source>
        <dbReference type="Proteomes" id="UP001418796"/>
    </source>
</evidence>
<organism evidence="3 4">
    <name type="scientific">Alkalicoccobacillus gibsonii</name>
    <dbReference type="NCBI Taxonomy" id="79881"/>
    <lineage>
        <taxon>Bacteria</taxon>
        <taxon>Bacillati</taxon>
        <taxon>Bacillota</taxon>
        <taxon>Bacilli</taxon>
        <taxon>Bacillales</taxon>
        <taxon>Bacillaceae</taxon>
        <taxon>Alkalicoccobacillus</taxon>
    </lineage>
</organism>
<sequence length="265" mass="30318">MRIYMTKRRWVVLLIIIGLVFIGCFFSYWQFLKPAQANLLQAQNDVAVAQIELEAAQNQEFIEADDAPVLPSAVLQQKLPVVPLEDDVIFALSQAEAIADVQIEQVSYQGNQSFPQSNRVITFNEVEESTDEEMTIELEPGEEEVEPEVAEPVVDPELMIDWTIPNVEPIQALVQVRTTEYEGIATFVQELEHYSRILSVDSISYDSFKEMQDAGVEEEVETESFDFYLMVSSFYYPSLEESMGQTAPYRTYPDRSEKTNPLYPR</sequence>
<reference evidence="3 4" key="1">
    <citation type="submission" date="2024-03" db="EMBL/GenBank/DDBJ databases">
        <title>Bacilli Hybrid Assemblies.</title>
        <authorList>
            <person name="Kovac J."/>
        </authorList>
    </citation>
    <scope>NUCLEOTIDE SEQUENCE [LARGE SCALE GENOMIC DNA]</scope>
    <source>
        <strain evidence="3 4">FSL R7-0666</strain>
    </source>
</reference>
<keyword evidence="4" id="KW-1185">Reference proteome</keyword>
<feature type="region of interest" description="Disordered" evidence="1">
    <location>
        <begin position="246"/>
        <end position="265"/>
    </location>
</feature>
<dbReference type="PROSITE" id="PS51257">
    <property type="entry name" value="PROKAR_LIPOPROTEIN"/>
    <property type="match status" value="1"/>
</dbReference>
<comment type="caution">
    <text evidence="3">The sequence shown here is derived from an EMBL/GenBank/DDBJ whole genome shotgun (WGS) entry which is preliminary data.</text>
</comment>
<accession>A0ABU9VK53</accession>
<dbReference type="Proteomes" id="UP001418796">
    <property type="component" value="Unassembled WGS sequence"/>
</dbReference>
<protein>
    <recommendedName>
        <fullName evidence="5">Pilus assembly protein PilO</fullName>
    </recommendedName>
</protein>
<feature type="transmembrane region" description="Helical" evidence="2">
    <location>
        <begin position="12"/>
        <end position="31"/>
    </location>
</feature>
<keyword evidence="2" id="KW-0472">Membrane</keyword>
<keyword evidence="2" id="KW-0812">Transmembrane</keyword>
<proteinExistence type="predicted"/>
<dbReference type="EMBL" id="JBCITK010000001">
    <property type="protein sequence ID" value="MEN0644279.1"/>
    <property type="molecule type" value="Genomic_DNA"/>
</dbReference>
<evidence type="ECO:0008006" key="5">
    <source>
        <dbReference type="Google" id="ProtNLM"/>
    </source>
</evidence>
<evidence type="ECO:0000313" key="3">
    <source>
        <dbReference type="EMBL" id="MEN0644279.1"/>
    </source>
</evidence>
<evidence type="ECO:0000256" key="2">
    <source>
        <dbReference type="SAM" id="Phobius"/>
    </source>
</evidence>
<gene>
    <name evidence="3" type="ORF">MKY91_14095</name>
</gene>
<keyword evidence="2" id="KW-1133">Transmembrane helix</keyword>
<name>A0ABU9VK53_9BACI</name>
<dbReference type="RefSeq" id="WP_343131006.1">
    <property type="nucleotide sequence ID" value="NZ_JBCITK010000001.1"/>
</dbReference>
<evidence type="ECO:0000256" key="1">
    <source>
        <dbReference type="SAM" id="MobiDB-lite"/>
    </source>
</evidence>